<evidence type="ECO:0000259" key="15">
    <source>
        <dbReference type="Pfam" id="PF02910"/>
    </source>
</evidence>
<dbReference type="SUPFAM" id="SSF56425">
    <property type="entry name" value="Succinate dehydrogenase/fumarate reductase flavoprotein, catalytic domain"/>
    <property type="match status" value="1"/>
</dbReference>
<dbReference type="NCBIfam" id="TIGR00551">
    <property type="entry name" value="nadB"/>
    <property type="match status" value="1"/>
</dbReference>
<keyword evidence="7 13" id="KW-0662">Pyridine nucleotide biosynthesis</keyword>
<evidence type="ECO:0000256" key="4">
    <source>
        <dbReference type="ARBA" id="ARBA00012173"/>
    </source>
</evidence>
<evidence type="ECO:0000256" key="1">
    <source>
        <dbReference type="ARBA" id="ARBA00001974"/>
    </source>
</evidence>
<gene>
    <name evidence="16" type="primary">nadB</name>
    <name evidence="16" type="ORF">C5L39_05970</name>
</gene>
<dbReference type="Proteomes" id="UP000266975">
    <property type="component" value="Unassembled WGS sequence"/>
</dbReference>
<comment type="caution">
    <text evidence="16">The sequence shown here is derived from an EMBL/GenBank/DDBJ whole genome shotgun (WGS) entry which is preliminary data.</text>
</comment>
<feature type="domain" description="FAD-dependent oxidoreductase 2 FAD-binding" evidence="14">
    <location>
        <begin position="18"/>
        <end position="398"/>
    </location>
</feature>
<sequence>MTSMLATAEPSWRRETSVIIIGSGAAGLAAAVRLADAQVPAVVLTRATEPGESATDWAQGGLAAVFDAEDSANSHVVDTLIAGAGLCEPAAVRTLVDAAPQVIGRLIELGADFDRTIDGVGFDLHLEGGHSARRILHARGDGSGHEVEKTLVDTLRSRLDRSGCSVRLRTGLRAIDVLTDVHGHAAGIRVRDSAGHIGELLAPSVVLATGGAGQAWTLTSNPSVATGDGLAMAWRAGAVLRDLEFVQFHPTVLHVPRSGGRDVLVSEAVRGEGAILIDHAGEPVMAGVHPLADLAPRDVVASTMYARMLASGEDCLLLDARHFGQQMWETKFPGILQLLRERGVDPVVDPIPVRPGAHYFCGGVAADMDGVTGVPGLYAIGEVASTGVQGANRLASNSMPEALVMGDRLGGKLANFGPGPSPVPITRPTSPIIASSARAQINEIMDVKVGVLRDAGRLGEAINELAELPVVSEADPGACDEDCLDATALATVGSLIARAALERTESRGAHRRADYPESSANWEVHLCLIGGVGGHVQTVREPIGEDMSAVV</sequence>
<reference evidence="16 17" key="1">
    <citation type="submission" date="2018-02" db="EMBL/GenBank/DDBJ databases">
        <title>Corynebacterium alimpuense sp. nov., a marine obligate actinomycete isolated from sediments of Valparaiso bay, Chile.</title>
        <authorList>
            <person name="Claverias F."/>
            <person name="Gonzales-Siles L."/>
            <person name="Salva-Serra F."/>
            <person name="Inganaes E."/>
            <person name="Molin K."/>
            <person name="Cumsille A."/>
            <person name="Undabarrena A."/>
            <person name="Couve E."/>
            <person name="Moore E.R.B."/>
            <person name="Gomila M."/>
            <person name="Camara B."/>
        </authorList>
    </citation>
    <scope>NUCLEOTIDE SEQUENCE [LARGE SCALE GENOMIC DNA]</scope>
    <source>
        <strain evidence="16 17">CCUG 69366</strain>
    </source>
</reference>
<evidence type="ECO:0000256" key="6">
    <source>
        <dbReference type="ARBA" id="ARBA00022630"/>
    </source>
</evidence>
<dbReference type="SUPFAM" id="SSF46977">
    <property type="entry name" value="Succinate dehydrogenase/fumarate reductase flavoprotein C-terminal domain"/>
    <property type="match status" value="1"/>
</dbReference>
<comment type="subcellular location">
    <subcellularLocation>
        <location evidence="13">Cytoplasm</location>
    </subcellularLocation>
</comment>
<dbReference type="Gene3D" id="3.50.50.60">
    <property type="entry name" value="FAD/NAD(P)-binding domain"/>
    <property type="match status" value="1"/>
</dbReference>
<evidence type="ECO:0000256" key="3">
    <source>
        <dbReference type="ARBA" id="ARBA00008562"/>
    </source>
</evidence>
<evidence type="ECO:0000256" key="10">
    <source>
        <dbReference type="ARBA" id="ARBA00029426"/>
    </source>
</evidence>
<dbReference type="AlphaFoldDB" id="A0A3M8K9C7"/>
<evidence type="ECO:0000256" key="5">
    <source>
        <dbReference type="ARBA" id="ARBA00021901"/>
    </source>
</evidence>
<evidence type="ECO:0000313" key="16">
    <source>
        <dbReference type="EMBL" id="RNE49058.1"/>
    </source>
</evidence>
<keyword evidence="9 13" id="KW-0560">Oxidoreductase</keyword>
<keyword evidence="8 13" id="KW-0274">FAD</keyword>
<feature type="domain" description="Fumarate reductase/succinate dehydrogenase flavoprotein-like C-terminal" evidence="15">
    <location>
        <begin position="438"/>
        <end position="527"/>
    </location>
</feature>
<evidence type="ECO:0000256" key="9">
    <source>
        <dbReference type="ARBA" id="ARBA00023002"/>
    </source>
</evidence>
<keyword evidence="17" id="KW-1185">Reference proteome</keyword>
<dbReference type="InterPro" id="IPR005288">
    <property type="entry name" value="NadB"/>
</dbReference>
<evidence type="ECO:0000256" key="7">
    <source>
        <dbReference type="ARBA" id="ARBA00022642"/>
    </source>
</evidence>
<dbReference type="EC" id="1.4.3.16" evidence="4 12"/>
<dbReference type="FunFam" id="3.90.700.10:FF:000002">
    <property type="entry name" value="L-aspartate oxidase"/>
    <property type="match status" value="1"/>
</dbReference>
<comment type="similarity">
    <text evidence="3 13">Belongs to the FAD-dependent oxidoreductase 2 family. NadB subfamily.</text>
</comment>
<accession>A0A3M8K9C7</accession>
<dbReference type="InterPro" id="IPR003953">
    <property type="entry name" value="FAD-dep_OxRdtase_2_FAD-bd"/>
</dbReference>
<dbReference type="PANTHER" id="PTHR42716:SF2">
    <property type="entry name" value="L-ASPARTATE OXIDASE, CHLOROPLASTIC"/>
    <property type="match status" value="1"/>
</dbReference>
<dbReference type="PANTHER" id="PTHR42716">
    <property type="entry name" value="L-ASPARTATE OXIDASE"/>
    <property type="match status" value="1"/>
</dbReference>
<evidence type="ECO:0000256" key="12">
    <source>
        <dbReference type="NCBIfam" id="TIGR00551"/>
    </source>
</evidence>
<organism evidence="16 17">
    <name type="scientific">Corynebacterium alimapuense</name>
    <dbReference type="NCBI Taxonomy" id="1576874"/>
    <lineage>
        <taxon>Bacteria</taxon>
        <taxon>Bacillati</taxon>
        <taxon>Actinomycetota</taxon>
        <taxon>Actinomycetes</taxon>
        <taxon>Mycobacteriales</taxon>
        <taxon>Corynebacteriaceae</taxon>
        <taxon>Corynebacterium</taxon>
    </lineage>
</organism>
<proteinExistence type="inferred from homology"/>
<evidence type="ECO:0000313" key="17">
    <source>
        <dbReference type="Proteomes" id="UP000266975"/>
    </source>
</evidence>
<evidence type="ECO:0000256" key="2">
    <source>
        <dbReference type="ARBA" id="ARBA00004950"/>
    </source>
</evidence>
<dbReference type="GO" id="GO:0008734">
    <property type="term" value="F:L-aspartate oxidase activity"/>
    <property type="evidence" value="ECO:0007669"/>
    <property type="project" value="UniProtKB-UniRule"/>
</dbReference>
<dbReference type="Pfam" id="PF02910">
    <property type="entry name" value="Succ_DH_flav_C"/>
    <property type="match status" value="1"/>
</dbReference>
<dbReference type="UniPathway" id="UPA00253">
    <property type="reaction ID" value="UER00326"/>
</dbReference>
<dbReference type="SUPFAM" id="SSF51905">
    <property type="entry name" value="FAD/NAD(P)-binding domain"/>
    <property type="match status" value="1"/>
</dbReference>
<name>A0A3M8K9C7_9CORY</name>
<evidence type="ECO:0000256" key="13">
    <source>
        <dbReference type="RuleBase" id="RU362049"/>
    </source>
</evidence>
<dbReference type="InterPro" id="IPR037099">
    <property type="entry name" value="Fum_R/Succ_DH_flav-like_C_sf"/>
</dbReference>
<dbReference type="GO" id="GO:0005737">
    <property type="term" value="C:cytoplasm"/>
    <property type="evidence" value="ECO:0007669"/>
    <property type="project" value="UniProtKB-SubCell"/>
</dbReference>
<dbReference type="OrthoDB" id="9805351at2"/>
<comment type="function">
    <text evidence="10">Catalyzes the oxidation of L-aspartate to iminoaspartate, the first step in the de novo biosynthesis of NAD(+).</text>
</comment>
<evidence type="ECO:0000259" key="14">
    <source>
        <dbReference type="Pfam" id="PF00890"/>
    </source>
</evidence>
<evidence type="ECO:0000256" key="11">
    <source>
        <dbReference type="ARBA" id="ARBA00048305"/>
    </source>
</evidence>
<dbReference type="Gene3D" id="3.90.700.10">
    <property type="entry name" value="Succinate dehydrogenase/fumarate reductase flavoprotein, catalytic domain"/>
    <property type="match status" value="1"/>
</dbReference>
<comment type="cofactor">
    <cofactor evidence="1 13">
        <name>FAD</name>
        <dbReference type="ChEBI" id="CHEBI:57692"/>
    </cofactor>
</comment>
<dbReference type="PRINTS" id="PR00411">
    <property type="entry name" value="PNDRDTASEI"/>
</dbReference>
<dbReference type="Pfam" id="PF00890">
    <property type="entry name" value="FAD_binding_2"/>
    <property type="match status" value="1"/>
</dbReference>
<dbReference type="Gene3D" id="1.20.58.100">
    <property type="entry name" value="Fumarate reductase/succinate dehydrogenase flavoprotein-like, C-terminal domain"/>
    <property type="match status" value="1"/>
</dbReference>
<protein>
    <recommendedName>
        <fullName evidence="5 12">L-aspartate oxidase</fullName>
        <ecNumber evidence="4 12">1.4.3.16</ecNumber>
    </recommendedName>
</protein>
<comment type="pathway">
    <text evidence="2 13">Cofactor biosynthesis; NAD(+) biosynthesis; iminoaspartate from L-aspartate (oxidase route): step 1/1.</text>
</comment>
<dbReference type="InterPro" id="IPR027477">
    <property type="entry name" value="Succ_DH/fumarate_Rdtase_cat_sf"/>
</dbReference>
<keyword evidence="6 13" id="KW-0285">Flavoprotein</keyword>
<dbReference type="PRINTS" id="PR00368">
    <property type="entry name" value="FADPNR"/>
</dbReference>
<dbReference type="GO" id="GO:0034628">
    <property type="term" value="P:'de novo' NAD+ biosynthetic process from L-aspartate"/>
    <property type="evidence" value="ECO:0007669"/>
    <property type="project" value="TreeGrafter"/>
</dbReference>
<dbReference type="InterPro" id="IPR015939">
    <property type="entry name" value="Fum_Rdtase/Succ_DH_flav-like_C"/>
</dbReference>
<dbReference type="EMBL" id="PTJO01000004">
    <property type="protein sequence ID" value="RNE49058.1"/>
    <property type="molecule type" value="Genomic_DNA"/>
</dbReference>
<comment type="catalytic activity">
    <reaction evidence="11">
        <text>L-aspartate + O2 = iminosuccinate + H2O2</text>
        <dbReference type="Rhea" id="RHEA:25876"/>
        <dbReference type="ChEBI" id="CHEBI:15379"/>
        <dbReference type="ChEBI" id="CHEBI:16240"/>
        <dbReference type="ChEBI" id="CHEBI:29991"/>
        <dbReference type="ChEBI" id="CHEBI:77875"/>
        <dbReference type="EC" id="1.4.3.16"/>
    </reaction>
    <physiologicalReaction direction="left-to-right" evidence="11">
        <dbReference type="Rhea" id="RHEA:25877"/>
    </physiologicalReaction>
</comment>
<dbReference type="GO" id="GO:0033765">
    <property type="term" value="F:steroid dehydrogenase activity, acting on the CH-CH group of donors"/>
    <property type="evidence" value="ECO:0007669"/>
    <property type="project" value="UniProtKB-ARBA"/>
</dbReference>
<dbReference type="InterPro" id="IPR036188">
    <property type="entry name" value="FAD/NAD-bd_sf"/>
</dbReference>
<evidence type="ECO:0000256" key="8">
    <source>
        <dbReference type="ARBA" id="ARBA00022827"/>
    </source>
</evidence>